<comment type="caution">
    <text evidence="1">The sequence shown here is derived from an EMBL/GenBank/DDBJ whole genome shotgun (WGS) entry which is preliminary data.</text>
</comment>
<protein>
    <submittedName>
        <fullName evidence="1">Uncharacterized protein</fullName>
    </submittedName>
</protein>
<sequence length="106" mass="11361">MSLPVTVADRLTDWPTQTPEAEVAIETVTLPGVPWYSKAPISTLPPEIRGKPARSVWGKAVTLYGPLTAVALARDPALMAKEQPFSRKSVVLTKGEIGLVMLLAPV</sequence>
<keyword evidence="2" id="KW-1185">Reference proteome</keyword>
<accession>A0ABP8MCP9</accession>
<evidence type="ECO:0000313" key="2">
    <source>
        <dbReference type="Proteomes" id="UP001501175"/>
    </source>
</evidence>
<gene>
    <name evidence="1" type="ORF">GCM10023189_02660</name>
</gene>
<evidence type="ECO:0000313" key="1">
    <source>
        <dbReference type="EMBL" id="GAA4446953.1"/>
    </source>
</evidence>
<name>A0ABP8MCP9_9BACT</name>
<dbReference type="EMBL" id="BAABHD010000003">
    <property type="protein sequence ID" value="GAA4446953.1"/>
    <property type="molecule type" value="Genomic_DNA"/>
</dbReference>
<proteinExistence type="predicted"/>
<reference evidence="2" key="1">
    <citation type="journal article" date="2019" name="Int. J. Syst. Evol. Microbiol.">
        <title>The Global Catalogue of Microorganisms (GCM) 10K type strain sequencing project: providing services to taxonomists for standard genome sequencing and annotation.</title>
        <authorList>
            <consortium name="The Broad Institute Genomics Platform"/>
            <consortium name="The Broad Institute Genome Sequencing Center for Infectious Disease"/>
            <person name="Wu L."/>
            <person name="Ma J."/>
        </authorList>
    </citation>
    <scope>NUCLEOTIDE SEQUENCE [LARGE SCALE GENOMIC DNA]</scope>
    <source>
        <strain evidence="2">JCM 17927</strain>
    </source>
</reference>
<dbReference type="Proteomes" id="UP001501175">
    <property type="component" value="Unassembled WGS sequence"/>
</dbReference>
<organism evidence="1 2">
    <name type="scientific">Nibrella saemangeumensis</name>
    <dbReference type="NCBI Taxonomy" id="1084526"/>
    <lineage>
        <taxon>Bacteria</taxon>
        <taxon>Pseudomonadati</taxon>
        <taxon>Bacteroidota</taxon>
        <taxon>Cytophagia</taxon>
        <taxon>Cytophagales</taxon>
        <taxon>Spirosomataceae</taxon>
        <taxon>Nibrella</taxon>
    </lineage>
</organism>